<reference evidence="2 3" key="1">
    <citation type="journal article" date="2015" name="Geomicrobiol. J.">
        <title>Caldisalinibacter kiritimatiensis gen. nov., sp. nov., a moderately thermohalophilic thiosulfate-reducing bacterium from a hypersaline microbial mat.</title>
        <authorList>
            <person name="Ben Hania W."/>
            <person name="Joseph M."/>
            <person name="Fiebig A."/>
            <person name="Bunk B."/>
            <person name="Klenk H.-P."/>
            <person name="Fardeau M.-L."/>
            <person name="Spring S."/>
        </authorList>
    </citation>
    <scope>NUCLEOTIDE SEQUENCE [LARGE SCALE GENOMIC DNA]</scope>
    <source>
        <strain evidence="2 3">L21-TH-D2</strain>
    </source>
</reference>
<dbReference type="RefSeq" id="WP_006314910.1">
    <property type="nucleotide sequence ID" value="NZ_ARZA01000211.1"/>
</dbReference>
<feature type="transmembrane region" description="Helical" evidence="1">
    <location>
        <begin position="298"/>
        <end position="320"/>
    </location>
</feature>
<keyword evidence="1" id="KW-0472">Membrane</keyword>
<dbReference type="EMBL" id="ARZA01000211">
    <property type="protein sequence ID" value="EOD00046.1"/>
    <property type="molecule type" value="Genomic_DNA"/>
</dbReference>
<keyword evidence="1" id="KW-1133">Transmembrane helix</keyword>
<feature type="transmembrane region" description="Helical" evidence="1">
    <location>
        <begin position="12"/>
        <end position="33"/>
    </location>
</feature>
<feature type="transmembrane region" description="Helical" evidence="1">
    <location>
        <begin position="140"/>
        <end position="162"/>
    </location>
</feature>
<evidence type="ECO:0008006" key="4">
    <source>
        <dbReference type="Google" id="ProtNLM"/>
    </source>
</evidence>
<dbReference type="OrthoDB" id="4424890at2"/>
<dbReference type="PANTHER" id="PTHR37814">
    <property type="entry name" value="CONSERVED MEMBRANE PROTEIN"/>
    <property type="match status" value="1"/>
</dbReference>
<feature type="transmembrane region" description="Helical" evidence="1">
    <location>
        <begin position="114"/>
        <end position="133"/>
    </location>
</feature>
<proteinExistence type="predicted"/>
<organism evidence="2 3">
    <name type="scientific">Caldisalinibacter kiritimatiensis</name>
    <dbReference type="NCBI Taxonomy" id="1304284"/>
    <lineage>
        <taxon>Bacteria</taxon>
        <taxon>Bacillati</taxon>
        <taxon>Bacillota</taxon>
        <taxon>Tissierellia</taxon>
        <taxon>Tissierellales</taxon>
        <taxon>Thermohalobacteraceae</taxon>
        <taxon>Caldisalinibacter</taxon>
    </lineage>
</organism>
<protein>
    <recommendedName>
        <fullName evidence="4">Membrane protein YkvI</fullName>
    </recommendedName>
</protein>
<feature type="transmembrane region" description="Helical" evidence="1">
    <location>
        <begin position="39"/>
        <end position="62"/>
    </location>
</feature>
<feature type="transmembrane region" description="Helical" evidence="1">
    <location>
        <begin position="182"/>
        <end position="208"/>
    </location>
</feature>
<dbReference type="PANTHER" id="PTHR37814:SF1">
    <property type="entry name" value="MEMBRANE PROTEIN"/>
    <property type="match status" value="1"/>
</dbReference>
<dbReference type="STRING" id="1304284.L21TH_1935"/>
<feature type="transmembrane region" description="Helical" evidence="1">
    <location>
        <begin position="264"/>
        <end position="286"/>
    </location>
</feature>
<feature type="transmembrane region" description="Helical" evidence="1">
    <location>
        <begin position="83"/>
        <end position="108"/>
    </location>
</feature>
<sequence length="351" mass="38700">MKDKAWIKLSSIYIGTIIGAGFASGQEIMQFFGGYGYRGLFGVMIASFLFSTIGATVMYSVYKYKIKGYEDFIKPILGYRLSKLVEIIISLFLFTSYCVMLAGSGAIFYQQFQLSYTLGIYIMALCTLLTFLFSIKGISVVNVIIVPLLLIGIIIIGIMIILKEGLVFSNLNYGSNSTITGNWLISSILYVSYNSISAIVIITSLLSIIKNKKAAIKGGVFGGIGLGILALFILIPLLILYTDVYNVEIPMLKVAGRLGNAGKYIYSLILWGAMFTTAIASGYGFIRRISTLFNINEKFFSIIFCFISIPLASIGFSNLVLTLYPIFGYLGFIMLVLVFGSLIYRKGKNIF</sequence>
<dbReference type="InterPro" id="IPR038728">
    <property type="entry name" value="YkvI-like"/>
</dbReference>
<feature type="transmembrane region" description="Helical" evidence="1">
    <location>
        <begin position="326"/>
        <end position="344"/>
    </location>
</feature>
<evidence type="ECO:0000313" key="2">
    <source>
        <dbReference type="EMBL" id="EOD00046.1"/>
    </source>
</evidence>
<dbReference type="Proteomes" id="UP000013378">
    <property type="component" value="Unassembled WGS sequence"/>
</dbReference>
<comment type="caution">
    <text evidence="2">The sequence shown here is derived from an EMBL/GenBank/DDBJ whole genome shotgun (WGS) entry which is preliminary data.</text>
</comment>
<accession>R1CMX9</accession>
<evidence type="ECO:0000313" key="3">
    <source>
        <dbReference type="Proteomes" id="UP000013378"/>
    </source>
</evidence>
<keyword evidence="1" id="KW-0812">Transmembrane</keyword>
<dbReference type="AlphaFoldDB" id="R1CMX9"/>
<keyword evidence="3" id="KW-1185">Reference proteome</keyword>
<evidence type="ECO:0000256" key="1">
    <source>
        <dbReference type="SAM" id="Phobius"/>
    </source>
</evidence>
<gene>
    <name evidence="2" type="ORF">L21TH_1935</name>
</gene>
<name>R1CMX9_9FIRM</name>
<dbReference type="eggNOG" id="COG3949">
    <property type="taxonomic scope" value="Bacteria"/>
</dbReference>
<feature type="transmembrane region" description="Helical" evidence="1">
    <location>
        <begin position="220"/>
        <end position="244"/>
    </location>
</feature>